<feature type="region of interest" description="Disordered" evidence="1">
    <location>
        <begin position="1"/>
        <end position="40"/>
    </location>
</feature>
<dbReference type="Proteomes" id="UP001633002">
    <property type="component" value="Unassembled WGS sequence"/>
</dbReference>
<reference evidence="2 3" key="1">
    <citation type="submission" date="2024-09" db="EMBL/GenBank/DDBJ databases">
        <title>Chromosome-scale assembly of Riccia sorocarpa.</title>
        <authorList>
            <person name="Paukszto L."/>
        </authorList>
    </citation>
    <scope>NUCLEOTIDE SEQUENCE [LARGE SCALE GENOMIC DNA]</scope>
    <source>
        <strain evidence="2">LP-2024</strain>
        <tissue evidence="2">Aerial parts of the thallus</tissue>
    </source>
</reference>
<comment type="caution">
    <text evidence="2">The sequence shown here is derived from an EMBL/GenBank/DDBJ whole genome shotgun (WGS) entry which is preliminary data.</text>
</comment>
<sequence length="255" mass="29137">MAPKITKKREKTAMKSSTKPLRSPTRITPTGPSSSSTPAKAGMCKYLALPTVALKEYQGRLEELGLGFLFWLNVGNPMYIQAFLEHLHMKNGWLSEEEKKIYGEDHPFTKISQGYSSEEDDSSSKEDQQPASPQILAAYTEDEYNDGTSRRGVQFTFSSDPRRSKSSTSPNYFPLSTQEPKGTMKKNMRDEAARRGSPYELIATNRQRIVKVMKKMKTKKEKIKASRLWVKKVKPGHKYKELLRDHLRLYALRVP</sequence>
<accession>A0ABD3HBL1</accession>
<feature type="region of interest" description="Disordered" evidence="1">
    <location>
        <begin position="108"/>
        <end position="185"/>
    </location>
</feature>
<name>A0ABD3HBL1_9MARC</name>
<evidence type="ECO:0000313" key="3">
    <source>
        <dbReference type="Proteomes" id="UP001633002"/>
    </source>
</evidence>
<gene>
    <name evidence="2" type="ORF">R1sor_013858</name>
</gene>
<evidence type="ECO:0000256" key="1">
    <source>
        <dbReference type="SAM" id="MobiDB-lite"/>
    </source>
</evidence>
<feature type="compositionally biased region" description="Basic residues" evidence="1">
    <location>
        <begin position="1"/>
        <end position="10"/>
    </location>
</feature>
<dbReference type="EMBL" id="JBJQOH010000004">
    <property type="protein sequence ID" value="KAL3687549.1"/>
    <property type="molecule type" value="Genomic_DNA"/>
</dbReference>
<dbReference type="AlphaFoldDB" id="A0ABD3HBL1"/>
<keyword evidence="3" id="KW-1185">Reference proteome</keyword>
<feature type="compositionally biased region" description="Low complexity" evidence="1">
    <location>
        <begin position="23"/>
        <end position="38"/>
    </location>
</feature>
<proteinExistence type="predicted"/>
<protein>
    <submittedName>
        <fullName evidence="2">Uncharacterized protein</fullName>
    </submittedName>
</protein>
<organism evidence="2 3">
    <name type="scientific">Riccia sorocarpa</name>
    <dbReference type="NCBI Taxonomy" id="122646"/>
    <lineage>
        <taxon>Eukaryota</taxon>
        <taxon>Viridiplantae</taxon>
        <taxon>Streptophyta</taxon>
        <taxon>Embryophyta</taxon>
        <taxon>Marchantiophyta</taxon>
        <taxon>Marchantiopsida</taxon>
        <taxon>Marchantiidae</taxon>
        <taxon>Marchantiales</taxon>
        <taxon>Ricciaceae</taxon>
        <taxon>Riccia</taxon>
    </lineage>
</organism>
<evidence type="ECO:0000313" key="2">
    <source>
        <dbReference type="EMBL" id="KAL3687549.1"/>
    </source>
</evidence>